<evidence type="ECO:0000313" key="1">
    <source>
        <dbReference type="EMBL" id="DAF44582.1"/>
    </source>
</evidence>
<proteinExistence type="predicted"/>
<dbReference type="EMBL" id="BK032511">
    <property type="protein sequence ID" value="DAF44582.1"/>
    <property type="molecule type" value="Genomic_DNA"/>
</dbReference>
<sequence>MSSKQQRKRLNLNSTSRKLIVKRLNNLCKYLNREFSINYGGCCYVAYVIAKLLESDGIDFKLIVYDEYTIREKSLREFSENHYHYSISIEGRFDINDDGCKRDNSLIRNEFKASSKEMLKHYKRYEWNSCYRTRQNSFIFKILKMSYDNITKDLRKE</sequence>
<organism evidence="1">
    <name type="scientific">Podoviridae sp. ct8Lf7</name>
    <dbReference type="NCBI Taxonomy" id="2827723"/>
    <lineage>
        <taxon>Viruses</taxon>
        <taxon>Duplodnaviria</taxon>
        <taxon>Heunggongvirae</taxon>
        <taxon>Uroviricota</taxon>
        <taxon>Caudoviricetes</taxon>
    </lineage>
</organism>
<accession>A0A8S5S0S3</accession>
<name>A0A8S5S0S3_9CAUD</name>
<protein>
    <submittedName>
        <fullName evidence="1">Uncharacterized protein</fullName>
    </submittedName>
</protein>
<reference evidence="1" key="1">
    <citation type="journal article" date="2021" name="Proc. Natl. Acad. Sci. U.S.A.">
        <title>A Catalog of Tens of Thousands of Viruses from Human Metagenomes Reveals Hidden Associations with Chronic Diseases.</title>
        <authorList>
            <person name="Tisza M.J."/>
            <person name="Buck C.B."/>
        </authorList>
    </citation>
    <scope>NUCLEOTIDE SEQUENCE</scope>
    <source>
        <strain evidence="1">Ct8Lf7</strain>
    </source>
</reference>